<dbReference type="GO" id="GO:0016887">
    <property type="term" value="F:ATP hydrolysis activity"/>
    <property type="evidence" value="ECO:0007669"/>
    <property type="project" value="InterPro"/>
</dbReference>
<dbReference type="PANTHER" id="PTHR11638:SF18">
    <property type="entry name" value="HEAT SHOCK PROTEIN 104"/>
    <property type="match status" value="1"/>
</dbReference>
<keyword evidence="1" id="KW-0677">Repeat</keyword>
<comment type="caution">
    <text evidence="8">The sequence shown here is derived from an EMBL/GenBank/DDBJ whole genome shotgun (WGS) entry which is preliminary data.</text>
</comment>
<keyword evidence="2" id="KW-0547">Nucleotide-binding</keyword>
<evidence type="ECO:0000256" key="2">
    <source>
        <dbReference type="ARBA" id="ARBA00022741"/>
    </source>
</evidence>
<dbReference type="PRINTS" id="PR00300">
    <property type="entry name" value="CLPPROTEASEA"/>
</dbReference>
<dbReference type="GO" id="GO:0005524">
    <property type="term" value="F:ATP binding"/>
    <property type="evidence" value="ECO:0007669"/>
    <property type="project" value="UniProtKB-KW"/>
</dbReference>
<dbReference type="SMART" id="SM00382">
    <property type="entry name" value="AAA"/>
    <property type="match status" value="2"/>
</dbReference>
<evidence type="ECO:0000259" key="6">
    <source>
        <dbReference type="SMART" id="SM00382"/>
    </source>
</evidence>
<evidence type="ECO:0000256" key="1">
    <source>
        <dbReference type="ARBA" id="ARBA00022737"/>
    </source>
</evidence>
<dbReference type="SUPFAM" id="SSF52540">
    <property type="entry name" value="P-loop containing nucleoside triphosphate hydrolases"/>
    <property type="match status" value="2"/>
</dbReference>
<keyword evidence="5" id="KW-0812">Transmembrane</keyword>
<evidence type="ECO:0000313" key="9">
    <source>
        <dbReference type="Proteomes" id="UP000179233"/>
    </source>
</evidence>
<dbReference type="Pfam" id="PF07724">
    <property type="entry name" value="AAA_2"/>
    <property type="match status" value="1"/>
</dbReference>
<evidence type="ECO:0000313" key="8">
    <source>
        <dbReference type="EMBL" id="OGY18647.1"/>
    </source>
</evidence>
<dbReference type="PANTHER" id="PTHR11638">
    <property type="entry name" value="ATP-DEPENDENT CLP PROTEASE"/>
    <property type="match status" value="1"/>
</dbReference>
<dbReference type="AlphaFoldDB" id="A0A1G1VTW8"/>
<dbReference type="InterPro" id="IPR027417">
    <property type="entry name" value="P-loop_NTPase"/>
</dbReference>
<dbReference type="CDD" id="cd00009">
    <property type="entry name" value="AAA"/>
    <property type="match status" value="1"/>
</dbReference>
<keyword evidence="3" id="KW-0067">ATP-binding</keyword>
<accession>A0A1G1VTW8</accession>
<name>A0A1G1VTW8_9BACT</name>
<keyword evidence="5" id="KW-1133">Transmembrane helix</keyword>
<organism evidence="8 9">
    <name type="scientific">Candidatus Chisholmbacteria bacterium RIFCSPHIGHO2_01_FULL_52_32</name>
    <dbReference type="NCBI Taxonomy" id="1797591"/>
    <lineage>
        <taxon>Bacteria</taxon>
        <taxon>Candidatus Chisholmiibacteriota</taxon>
    </lineage>
</organism>
<reference evidence="8 9" key="1">
    <citation type="journal article" date="2016" name="Nat. Commun.">
        <title>Thousands of microbial genomes shed light on interconnected biogeochemical processes in an aquifer system.</title>
        <authorList>
            <person name="Anantharaman K."/>
            <person name="Brown C.T."/>
            <person name="Hug L.A."/>
            <person name="Sharon I."/>
            <person name="Castelle C.J."/>
            <person name="Probst A.J."/>
            <person name="Thomas B.C."/>
            <person name="Singh A."/>
            <person name="Wilkins M.J."/>
            <person name="Karaoz U."/>
            <person name="Brodie E.L."/>
            <person name="Williams K.H."/>
            <person name="Hubbard S.S."/>
            <person name="Banfield J.F."/>
        </authorList>
    </citation>
    <scope>NUCLEOTIDE SEQUENCE [LARGE SCALE GENOMIC DNA]</scope>
</reference>
<sequence length="825" mass="92972">MLPKLLLDLTHFPRFWYIETPLWWLRFIKRLLIFLDNELAATLMVRLWLVPVWQDTTLIGRSLSLIFRTTRAAIGGIVLIAVFVAMVFWLAVWLILPFFLITMPWTLPLLSGVWIVDVSSEIVGRLRDPVRLLLLNAGGDPKHLRELLLSDPKIQALLFLMEKDKDELPKNPPNLTVEEILRDAKALAAPKQKLHSEHLFLSLLGLLNFHKELAQKAWEWSEEKRKWVHLPWIWEDDYPVRPIGGVNRGWTGIITPELNRVSTDLTGLAARAKLHEVIGRKEKIAETVRILGKEGKENVIIVGEPGSGKTTLVEGLSYEIIRGTEYKGLRFKRLVALDIAAATSGSLAKVKQRLVGIIDEIRVAGNVILLVDEIHNLVAAQEGETAAVLSAFEPHLDAGEFQFIATTTPGNYKRYIEGNEAFARTFRRIDLPEATPEEAIEILKWKAFELERDHQTIITYASLKAAVELSRRYIHDRFLPDSAIDLLGETVEKVKEGERRVTTKAVEEMVTEKTKIPVRAADTQKEKTLLLNLEKSLHERVVGQDEAIGHLADSLRRARVGLAEEGRLLASFLFAGATGVGKTETAKALAQVYFGSENAMVRLDLSEFQTDESVNRLIGPPPGMPGYEAGGQLTEAVRRRPFTVILLDEIEKANPKILDVFLQLLDEARLTDGSGRTVDFANTILIATTNVGTKSIVLDVEAGKPFAKIREEVLESLKRHFRPEFLNRFTGIIVYQPLSQNQVKEITTLLLKKVIQTMAEKEIKIKFSEELVASLARKGYSPIWGARELRRIIQNEVEEKIAKQILEGKIKPGETYTLTPELISQ</sequence>
<dbReference type="Proteomes" id="UP000179233">
    <property type="component" value="Unassembled WGS sequence"/>
</dbReference>
<dbReference type="InterPro" id="IPR001270">
    <property type="entry name" value="ClpA/B"/>
</dbReference>
<dbReference type="CDD" id="cd19499">
    <property type="entry name" value="RecA-like_ClpB_Hsp104-like"/>
    <property type="match status" value="1"/>
</dbReference>
<protein>
    <recommendedName>
        <fullName evidence="10">AAA+ ATPase domain-containing protein</fullName>
    </recommendedName>
</protein>
<dbReference type="Pfam" id="PF10431">
    <property type="entry name" value="ClpB_D2-small"/>
    <property type="match status" value="1"/>
</dbReference>
<feature type="domain" description="AAA+ ATPase" evidence="6">
    <location>
        <begin position="568"/>
        <end position="739"/>
    </location>
</feature>
<dbReference type="InterPro" id="IPR003959">
    <property type="entry name" value="ATPase_AAA_core"/>
</dbReference>
<dbReference type="FunFam" id="3.40.50.300:FF:000025">
    <property type="entry name" value="ATP-dependent Clp protease subunit"/>
    <property type="match status" value="1"/>
</dbReference>
<dbReference type="InterPro" id="IPR050130">
    <property type="entry name" value="ClpA_ClpB"/>
</dbReference>
<dbReference type="SMART" id="SM01086">
    <property type="entry name" value="ClpB_D2-small"/>
    <property type="match status" value="1"/>
</dbReference>
<keyword evidence="4" id="KW-0143">Chaperone</keyword>
<feature type="transmembrane region" description="Helical" evidence="5">
    <location>
        <begin position="74"/>
        <end position="100"/>
    </location>
</feature>
<dbReference type="InterPro" id="IPR003593">
    <property type="entry name" value="AAA+_ATPase"/>
</dbReference>
<dbReference type="InterPro" id="IPR041546">
    <property type="entry name" value="ClpA/ClpB_AAA_lid"/>
</dbReference>
<feature type="domain" description="AAA+ ATPase" evidence="6">
    <location>
        <begin position="295"/>
        <end position="435"/>
    </location>
</feature>
<dbReference type="GO" id="GO:0005737">
    <property type="term" value="C:cytoplasm"/>
    <property type="evidence" value="ECO:0007669"/>
    <property type="project" value="TreeGrafter"/>
</dbReference>
<dbReference type="GO" id="GO:0034605">
    <property type="term" value="P:cellular response to heat"/>
    <property type="evidence" value="ECO:0007669"/>
    <property type="project" value="TreeGrafter"/>
</dbReference>
<keyword evidence="5" id="KW-0472">Membrane</keyword>
<evidence type="ECO:0000256" key="3">
    <source>
        <dbReference type="ARBA" id="ARBA00022840"/>
    </source>
</evidence>
<dbReference type="Pfam" id="PF17871">
    <property type="entry name" value="AAA_lid_9"/>
    <property type="match status" value="1"/>
</dbReference>
<dbReference type="EMBL" id="MHCJ01000003">
    <property type="protein sequence ID" value="OGY18647.1"/>
    <property type="molecule type" value="Genomic_DNA"/>
</dbReference>
<dbReference type="InterPro" id="IPR019489">
    <property type="entry name" value="Clp_ATPase_C"/>
</dbReference>
<proteinExistence type="predicted"/>
<dbReference type="Gene3D" id="3.40.50.300">
    <property type="entry name" value="P-loop containing nucleotide triphosphate hydrolases"/>
    <property type="match status" value="2"/>
</dbReference>
<dbReference type="Pfam" id="PF00004">
    <property type="entry name" value="AAA"/>
    <property type="match status" value="1"/>
</dbReference>
<dbReference type="Gene3D" id="1.10.8.60">
    <property type="match status" value="2"/>
</dbReference>
<feature type="transmembrane region" description="Helical" evidence="5">
    <location>
        <begin position="31"/>
        <end position="53"/>
    </location>
</feature>
<feature type="domain" description="Clp ATPase C-terminal" evidence="7">
    <location>
        <begin position="738"/>
        <end position="824"/>
    </location>
</feature>
<evidence type="ECO:0000256" key="4">
    <source>
        <dbReference type="ARBA" id="ARBA00023186"/>
    </source>
</evidence>
<evidence type="ECO:0000256" key="5">
    <source>
        <dbReference type="SAM" id="Phobius"/>
    </source>
</evidence>
<evidence type="ECO:0000259" key="7">
    <source>
        <dbReference type="SMART" id="SM01086"/>
    </source>
</evidence>
<gene>
    <name evidence="8" type="ORF">A2786_04065</name>
</gene>
<evidence type="ECO:0008006" key="10">
    <source>
        <dbReference type="Google" id="ProtNLM"/>
    </source>
</evidence>